<organism evidence="3 6">
    <name type="scientific">Actinotignum timonense</name>
    <dbReference type="NCBI Taxonomy" id="1870995"/>
    <lineage>
        <taxon>Bacteria</taxon>
        <taxon>Bacillati</taxon>
        <taxon>Actinomycetota</taxon>
        <taxon>Actinomycetes</taxon>
        <taxon>Actinomycetales</taxon>
        <taxon>Actinomycetaceae</taxon>
        <taxon>Actinotignum</taxon>
    </lineage>
</organism>
<reference evidence="3 5" key="1">
    <citation type="submission" date="2023-10" db="EMBL/GenBank/DDBJ databases">
        <title>Whole Genome based description of the genera Actinobaculum and Actinotignum reveals a complex phylogenetic relationship within the species included in the genus Actinotignum.</title>
        <authorList>
            <person name="Jensen C.S."/>
            <person name="Dargis R."/>
            <person name="Kemp M."/>
            <person name="Christensen J.J."/>
        </authorList>
    </citation>
    <scope>NUCLEOTIDE SEQUENCE</scope>
    <source>
        <strain evidence="4 5">SLA_B089</strain>
        <strain evidence="3">SLA_B245</strain>
    </source>
</reference>
<dbReference type="Proteomes" id="UP001284901">
    <property type="component" value="Unassembled WGS sequence"/>
</dbReference>
<dbReference type="Pfam" id="PF02698">
    <property type="entry name" value="DUF218"/>
    <property type="match status" value="1"/>
</dbReference>
<keyword evidence="1" id="KW-1133">Transmembrane helix</keyword>
<dbReference type="GO" id="GO:0005886">
    <property type="term" value="C:plasma membrane"/>
    <property type="evidence" value="ECO:0007669"/>
    <property type="project" value="TreeGrafter"/>
</dbReference>
<gene>
    <name evidence="3" type="ORF">R6G74_06865</name>
    <name evidence="4" type="ORF">R6P33_05505</name>
</gene>
<keyword evidence="1" id="KW-0812">Transmembrane</keyword>
<evidence type="ECO:0000313" key="6">
    <source>
        <dbReference type="Proteomes" id="UP001288320"/>
    </source>
</evidence>
<dbReference type="InterPro" id="IPR014729">
    <property type="entry name" value="Rossmann-like_a/b/a_fold"/>
</dbReference>
<dbReference type="RefSeq" id="WP_087070183.1">
    <property type="nucleotide sequence ID" value="NZ_CAUPFC010000013.1"/>
</dbReference>
<dbReference type="Gene3D" id="3.40.50.620">
    <property type="entry name" value="HUPs"/>
    <property type="match status" value="1"/>
</dbReference>
<dbReference type="AlphaFoldDB" id="A0AAW9HGW7"/>
<dbReference type="GeneID" id="92813226"/>
<dbReference type="PANTHER" id="PTHR30336">
    <property type="entry name" value="INNER MEMBRANE PROTEIN, PROBABLE PERMEASE"/>
    <property type="match status" value="1"/>
</dbReference>
<evidence type="ECO:0000313" key="3">
    <source>
        <dbReference type="EMBL" id="MDY5141029.1"/>
    </source>
</evidence>
<dbReference type="EMBL" id="JAWNFV010000014">
    <property type="protein sequence ID" value="MDY5141029.1"/>
    <property type="molecule type" value="Genomic_DNA"/>
</dbReference>
<evidence type="ECO:0000313" key="5">
    <source>
        <dbReference type="Proteomes" id="UP001284901"/>
    </source>
</evidence>
<dbReference type="PANTHER" id="PTHR30336:SF20">
    <property type="entry name" value="DUF218 DOMAIN-CONTAINING PROTEIN"/>
    <property type="match status" value="1"/>
</dbReference>
<dbReference type="InterPro" id="IPR003848">
    <property type="entry name" value="DUF218"/>
</dbReference>
<sequence>MPGIDPAVPVIIVLGGRIVHTRLGYLPSGSLKRRLARALAEYRYARSRGAHPALICSGGRASPGVPSEAQVMAAWLAARGVPRSALIAESHSRTTEENMGDCAALLRGRDPVPGLLSDGTIAAVIVTSWQHVPRARYFAVKFGFTPVMRGASLAPATTPKALVWELGAVGIYLARVVARRVRKRRRRNT</sequence>
<protein>
    <submittedName>
        <fullName evidence="3">YdcF family protein</fullName>
    </submittedName>
</protein>
<comment type="caution">
    <text evidence="3">The sequence shown here is derived from an EMBL/GenBank/DDBJ whole genome shotgun (WGS) entry which is preliminary data.</text>
</comment>
<accession>A0AAW9HGW7</accession>
<feature type="transmembrane region" description="Helical" evidence="1">
    <location>
        <begin position="161"/>
        <end position="178"/>
    </location>
</feature>
<evidence type="ECO:0000256" key="1">
    <source>
        <dbReference type="SAM" id="Phobius"/>
    </source>
</evidence>
<keyword evidence="5" id="KW-1185">Reference proteome</keyword>
<dbReference type="CDD" id="cd06259">
    <property type="entry name" value="YdcF-like"/>
    <property type="match status" value="1"/>
</dbReference>
<dbReference type="InterPro" id="IPR051599">
    <property type="entry name" value="Cell_Envelope_Assoc"/>
</dbReference>
<dbReference type="Proteomes" id="UP001288320">
    <property type="component" value="Unassembled WGS sequence"/>
</dbReference>
<keyword evidence="1" id="KW-0472">Membrane</keyword>
<proteinExistence type="predicted"/>
<evidence type="ECO:0000259" key="2">
    <source>
        <dbReference type="Pfam" id="PF02698"/>
    </source>
</evidence>
<feature type="domain" description="DUF218" evidence="2">
    <location>
        <begin position="10"/>
        <end position="147"/>
    </location>
</feature>
<evidence type="ECO:0000313" key="4">
    <source>
        <dbReference type="EMBL" id="MDY5146480.1"/>
    </source>
</evidence>
<dbReference type="EMBL" id="JAWNFY010000013">
    <property type="protein sequence ID" value="MDY5146480.1"/>
    <property type="molecule type" value="Genomic_DNA"/>
</dbReference>
<name>A0AAW9HGW7_9ACTO</name>